<gene>
    <name evidence="2" type="ORF">MKK02DRAFT_42598</name>
</gene>
<reference evidence="2" key="1">
    <citation type="journal article" date="2022" name="G3 (Bethesda)">
        <title>High quality genome of the basidiomycete yeast Dioszegia hungarica PDD-24b-2 isolated from cloud water.</title>
        <authorList>
            <person name="Jarrige D."/>
            <person name="Haridas S."/>
            <person name="Bleykasten-Grosshans C."/>
            <person name="Joly M."/>
            <person name="Nadalig T."/>
            <person name="Sancelme M."/>
            <person name="Vuilleumier S."/>
            <person name="Grigoriev I.V."/>
            <person name="Amato P."/>
            <person name="Bringel F."/>
        </authorList>
    </citation>
    <scope>NUCLEOTIDE SEQUENCE</scope>
    <source>
        <strain evidence="2">PDD-24b-2</strain>
    </source>
</reference>
<accession>A0AA38HDN2</accession>
<name>A0AA38HDN2_9TREE</name>
<dbReference type="RefSeq" id="XP_052947987.1">
    <property type="nucleotide sequence ID" value="XM_053092070.1"/>
</dbReference>
<dbReference type="PANTHER" id="PTHR28139">
    <property type="entry name" value="UPF0768 PROTEIN YBL029C-A"/>
    <property type="match status" value="1"/>
</dbReference>
<keyword evidence="3" id="KW-1185">Reference proteome</keyword>
<dbReference type="EMBL" id="JAKWFO010000003">
    <property type="protein sequence ID" value="KAI9638210.1"/>
    <property type="molecule type" value="Genomic_DNA"/>
</dbReference>
<dbReference type="PANTHER" id="PTHR28139:SF1">
    <property type="entry name" value="UPF0768 PROTEIN YBL029C-A"/>
    <property type="match status" value="1"/>
</dbReference>
<sequence>MTQQEVLCIPIICGFPTKISQDEDKQGRMCPRCNNASVVGASSRTRFELFWIPLIPFSKSHIWICSICQWQMKKGDGHDPQPPGAYAGQQQGAPYLQGPAGHM</sequence>
<feature type="region of interest" description="Disordered" evidence="1">
    <location>
        <begin position="75"/>
        <end position="103"/>
    </location>
</feature>
<proteinExistence type="predicted"/>
<dbReference type="AlphaFoldDB" id="A0AA38HDN2"/>
<organism evidence="2 3">
    <name type="scientific">Dioszegia hungarica</name>
    <dbReference type="NCBI Taxonomy" id="4972"/>
    <lineage>
        <taxon>Eukaryota</taxon>
        <taxon>Fungi</taxon>
        <taxon>Dikarya</taxon>
        <taxon>Basidiomycota</taxon>
        <taxon>Agaricomycotina</taxon>
        <taxon>Tremellomycetes</taxon>
        <taxon>Tremellales</taxon>
        <taxon>Bulleribasidiaceae</taxon>
        <taxon>Dioszegia</taxon>
    </lineage>
</organism>
<evidence type="ECO:0000313" key="2">
    <source>
        <dbReference type="EMBL" id="KAI9638210.1"/>
    </source>
</evidence>
<protein>
    <recommendedName>
        <fullName evidence="4">Zinc-ribbon 15 domain-containing protein</fullName>
    </recommendedName>
</protein>
<feature type="compositionally biased region" description="Low complexity" evidence="1">
    <location>
        <begin position="84"/>
        <end position="103"/>
    </location>
</feature>
<dbReference type="Proteomes" id="UP001164286">
    <property type="component" value="Unassembled WGS sequence"/>
</dbReference>
<dbReference type="GeneID" id="77731275"/>
<evidence type="ECO:0000256" key="1">
    <source>
        <dbReference type="SAM" id="MobiDB-lite"/>
    </source>
</evidence>
<evidence type="ECO:0008006" key="4">
    <source>
        <dbReference type="Google" id="ProtNLM"/>
    </source>
</evidence>
<evidence type="ECO:0000313" key="3">
    <source>
        <dbReference type="Proteomes" id="UP001164286"/>
    </source>
</evidence>
<comment type="caution">
    <text evidence="2">The sequence shown here is derived from an EMBL/GenBank/DDBJ whole genome shotgun (WGS) entry which is preliminary data.</text>
</comment>